<dbReference type="Gene3D" id="2.30.38.10">
    <property type="entry name" value="Luciferase, Domain 3"/>
    <property type="match status" value="1"/>
</dbReference>
<dbReference type="Pfam" id="PF00501">
    <property type="entry name" value="AMP-binding"/>
    <property type="match status" value="1"/>
</dbReference>
<dbReference type="FunFam" id="3.40.50.980:FF:000001">
    <property type="entry name" value="Non-ribosomal peptide synthetase"/>
    <property type="match status" value="1"/>
</dbReference>
<evidence type="ECO:0000256" key="2">
    <source>
        <dbReference type="ARBA" id="ARBA00022450"/>
    </source>
</evidence>
<keyword evidence="2" id="KW-0596">Phosphopantetheine</keyword>
<dbReference type="Gene3D" id="3.40.50.980">
    <property type="match status" value="2"/>
</dbReference>
<evidence type="ECO:0000259" key="5">
    <source>
        <dbReference type="PROSITE" id="PS50075"/>
    </source>
</evidence>
<dbReference type="InterPro" id="IPR036736">
    <property type="entry name" value="ACP-like_sf"/>
</dbReference>
<keyword evidence="3" id="KW-0597">Phosphoprotein</keyword>
<dbReference type="InterPro" id="IPR010071">
    <property type="entry name" value="AA_adenyl_dom"/>
</dbReference>
<dbReference type="PROSITE" id="PS00455">
    <property type="entry name" value="AMP_BINDING"/>
    <property type="match status" value="1"/>
</dbReference>
<dbReference type="EMBL" id="CP046173">
    <property type="protein sequence ID" value="QIS17744.1"/>
    <property type="molecule type" value="Genomic_DNA"/>
</dbReference>
<dbReference type="InterPro" id="IPR020845">
    <property type="entry name" value="AMP-binding_CS"/>
</dbReference>
<dbReference type="InterPro" id="IPR045851">
    <property type="entry name" value="AMP-bd_C_sf"/>
</dbReference>
<dbReference type="GO" id="GO:0008610">
    <property type="term" value="P:lipid biosynthetic process"/>
    <property type="evidence" value="ECO:0007669"/>
    <property type="project" value="UniProtKB-ARBA"/>
</dbReference>
<feature type="compositionally biased region" description="Low complexity" evidence="4">
    <location>
        <begin position="987"/>
        <end position="1002"/>
    </location>
</feature>
<dbReference type="InterPro" id="IPR000873">
    <property type="entry name" value="AMP-dep_synth/lig_dom"/>
</dbReference>
<evidence type="ECO:0000256" key="1">
    <source>
        <dbReference type="ARBA" id="ARBA00001957"/>
    </source>
</evidence>
<protein>
    <submittedName>
        <fullName evidence="6">Amino acid adenylation domain-containing protein</fullName>
    </submittedName>
</protein>
<dbReference type="GO" id="GO:0044550">
    <property type="term" value="P:secondary metabolite biosynthetic process"/>
    <property type="evidence" value="ECO:0007669"/>
    <property type="project" value="TreeGrafter"/>
</dbReference>
<dbReference type="NCBIfam" id="TIGR01733">
    <property type="entry name" value="AA-adenyl-dom"/>
    <property type="match status" value="1"/>
</dbReference>
<evidence type="ECO:0000313" key="7">
    <source>
        <dbReference type="Proteomes" id="UP000500953"/>
    </source>
</evidence>
<evidence type="ECO:0000313" key="6">
    <source>
        <dbReference type="EMBL" id="QIS17744.1"/>
    </source>
</evidence>
<dbReference type="RefSeq" id="WP_167485118.1">
    <property type="nucleotide sequence ID" value="NZ_CP046173.1"/>
</dbReference>
<dbReference type="Proteomes" id="UP000500953">
    <property type="component" value="Chromosome"/>
</dbReference>
<feature type="domain" description="Carrier" evidence="5">
    <location>
        <begin position="1070"/>
        <end position="1144"/>
    </location>
</feature>
<dbReference type="InterPro" id="IPR023213">
    <property type="entry name" value="CAT-like_dom_sf"/>
</dbReference>
<dbReference type="InterPro" id="IPR009081">
    <property type="entry name" value="PP-bd_ACP"/>
</dbReference>
<dbReference type="PANTHER" id="PTHR45527:SF1">
    <property type="entry name" value="FATTY ACID SYNTHASE"/>
    <property type="match status" value="1"/>
</dbReference>
<dbReference type="CDD" id="cd05930">
    <property type="entry name" value="A_NRPS"/>
    <property type="match status" value="1"/>
</dbReference>
<dbReference type="InterPro" id="IPR020806">
    <property type="entry name" value="PKS_PP-bd"/>
</dbReference>
<dbReference type="Pfam" id="PF00668">
    <property type="entry name" value="Condensation"/>
    <property type="match status" value="2"/>
</dbReference>
<dbReference type="SUPFAM" id="SSF52777">
    <property type="entry name" value="CoA-dependent acyltransferases"/>
    <property type="match status" value="4"/>
</dbReference>
<name>A0A6G9YX05_9NOCA</name>
<feature type="region of interest" description="Disordered" evidence="4">
    <location>
        <begin position="971"/>
        <end position="1013"/>
    </location>
</feature>
<feature type="compositionally biased region" description="Polar residues" evidence="4">
    <location>
        <begin position="464"/>
        <end position="483"/>
    </location>
</feature>
<dbReference type="SMART" id="SM00823">
    <property type="entry name" value="PKS_PP"/>
    <property type="match status" value="1"/>
</dbReference>
<sequence>MTAGVDRAAPAEIQDVLALSPLQAGLFSLARLASDGVDLYSMQFVIDIGGPLDTARLRRSVEALLERHANLRASFWDRDLPRPVQIVPTRVDLPWTEITAAAAEFDAIAEADRRRNFDLARGPALRVTLVTLPDSRRRMILTAHHILMDGWAVAVFFRELIAVYQAGGTAAALPAPRPYRDYIAWLAAQDTAAATRAWTDYLRPLSGPLMLAEATAEVGATMPQRTRCGLDAADTDRLVRWARSNGLTLGAVVQFAWAAVLSRLTGRRDVVFGTTISGRPDALPGVESMIGLFINTVPARVVLDGEHSVREQCLRAQREQAAMRDAGYLSLSEIQRAAGHGALFDVLFVFENAPIGAATDPIVTADGTRFLPMAMESLVHYPLSVVSYLNDGVLVVMLEAVAAALPYFPPAEIGARILSILRQLPDHADRSPDELDVLLPHERATLYRDAGAALPSGCTPAMEQPSSPTVAGNTEISPRQPDSSAIGIEECRRQVRAANDEVRQRQSDVPENVVELFERQVWATPDAPALSTGSVRFSYRELDVTSGRLAAELIARGVGTEVVVALALPRSADSVIAILAVLRAGAGYVPIDIAAPAARIGSILRQANPVLVVTTLACRGLVDDAEVPDSRVLVLDEPVAERRIAERSVPEVRAVHALSRAYLIFTSGSTGEPKGVMGTHAALASYFADHRDRVYRPAEARLGRKLRIAHAWSLSFDASWQPLVGLLDGHEVHLFDEDEMRDAHGLVDGIARHRVDMIDTSPSMFTQLSAAGLVDGDHLTVLALGGEAIGPAMWERLRALPDTAVYNCYGPTETTVEAVVATVNTGGGQAIPSDFPVIGAPVDRMAGYVLDAALRPVPHGAVGELYLSGAQVTRGYIGRPARTADRFVADPFRRGDRMYRTGDLVRQLPSGALSYLGRADDQVKIRGYRIELGDIESALLRLPSVHAAAVVVVQRPSGPSLVGFVVESPTRSEAAPTPANRSAPQRGSAAIGGPSAAAGSPGQRASRDIPDGDRGWSVRAGLAEHLPAYMLPARVLPVAALPMTPNGKLDVRALTAIAREALDGEGSGTAPRTETERALCAAFGEVLGGRALGIDDDLLDLGIDSIVAISLVNKARQAGLAVSPAMVLGTPTVRDLASVLDARATQRDSAEVADYGEVPTTPIMSWLYEYGGFRRLALSTLVTLPTGIDGDRLAAVLQTLVDGHDMLRAQLTETPQGRRLITRPPGCVRAADLLTECTVDGDLGPVLADAARAAIDRVDPYAGTMIQAVRLRRASGDILLLSIHHLAVDPVSWHIILADLADAWTRLAAGEPAALPPEHTGYRRWADLLTARATDPDVLAQRDFWAAQLAAPDAPLGDRPADPRRDTWSSYRITPSFASTDLTRRILAGTGREGRPTLPELLLAALCLTLSTWQSGHGRDAGAGTLVALEGHGREDAVLGTDTARTVGWFTTVYPLRLAAGLELDVAQVESDPTAGARLLKTVAAELGAVPNKGLDYGLLRYGGALGEPVAEPQVLFDYLGRMDLAAGPADAAPAPWSPVSDLAVHQHLPIAPEPDMPLRYVLDLIAAVHPGVDGPQLVALWRWSDAVFDAADIQRLTEIWERAVKALSGKGKQ</sequence>
<dbReference type="GO" id="GO:0043041">
    <property type="term" value="P:amino acid activation for nonribosomal peptide biosynthetic process"/>
    <property type="evidence" value="ECO:0007669"/>
    <property type="project" value="TreeGrafter"/>
</dbReference>
<proteinExistence type="predicted"/>
<dbReference type="Gene3D" id="3.30.300.30">
    <property type="match status" value="1"/>
</dbReference>
<dbReference type="Gene3D" id="1.10.1200.10">
    <property type="entry name" value="ACP-like"/>
    <property type="match status" value="1"/>
</dbReference>
<reference evidence="6 7" key="1">
    <citation type="journal article" date="2019" name="ACS Chem. Biol.">
        <title>Identification and Mobilization of a Cryptic Antibiotic Biosynthesis Gene Locus from a Human-Pathogenic Nocardia Isolate.</title>
        <authorList>
            <person name="Herisse M."/>
            <person name="Ishida K."/>
            <person name="Porter J.L."/>
            <person name="Howden B."/>
            <person name="Hertweck C."/>
            <person name="Stinear T.P."/>
            <person name="Pidot S.J."/>
        </authorList>
    </citation>
    <scope>NUCLEOTIDE SEQUENCE [LARGE SCALE GENOMIC DNA]</scope>
    <source>
        <strain evidence="6 7">AUSMDU00012715</strain>
    </source>
</reference>
<dbReference type="GO" id="GO:0005829">
    <property type="term" value="C:cytosol"/>
    <property type="evidence" value="ECO:0007669"/>
    <property type="project" value="TreeGrafter"/>
</dbReference>
<evidence type="ECO:0000256" key="4">
    <source>
        <dbReference type="SAM" id="MobiDB-lite"/>
    </source>
</evidence>
<dbReference type="SUPFAM" id="SSF56801">
    <property type="entry name" value="Acetyl-CoA synthetase-like"/>
    <property type="match status" value="1"/>
</dbReference>
<dbReference type="PROSITE" id="PS50075">
    <property type="entry name" value="CARRIER"/>
    <property type="match status" value="1"/>
</dbReference>
<dbReference type="Pfam" id="PF00550">
    <property type="entry name" value="PP-binding"/>
    <property type="match status" value="1"/>
</dbReference>
<dbReference type="PANTHER" id="PTHR45527">
    <property type="entry name" value="NONRIBOSOMAL PEPTIDE SYNTHETASE"/>
    <property type="match status" value="1"/>
</dbReference>
<dbReference type="SUPFAM" id="SSF47336">
    <property type="entry name" value="ACP-like"/>
    <property type="match status" value="1"/>
</dbReference>
<dbReference type="Gene3D" id="3.30.559.30">
    <property type="entry name" value="Nonribosomal peptide synthetase, condensation domain"/>
    <property type="match status" value="2"/>
</dbReference>
<dbReference type="InterPro" id="IPR001242">
    <property type="entry name" value="Condensation_dom"/>
</dbReference>
<evidence type="ECO:0000256" key="3">
    <source>
        <dbReference type="ARBA" id="ARBA00022553"/>
    </source>
</evidence>
<organism evidence="6 7">
    <name type="scientific">Nocardia terpenica</name>
    <dbReference type="NCBI Taxonomy" id="455432"/>
    <lineage>
        <taxon>Bacteria</taxon>
        <taxon>Bacillati</taxon>
        <taxon>Actinomycetota</taxon>
        <taxon>Actinomycetes</taxon>
        <taxon>Mycobacteriales</taxon>
        <taxon>Nocardiaceae</taxon>
        <taxon>Nocardia</taxon>
    </lineage>
</organism>
<comment type="cofactor">
    <cofactor evidence="1">
        <name>pantetheine 4'-phosphate</name>
        <dbReference type="ChEBI" id="CHEBI:47942"/>
    </cofactor>
</comment>
<dbReference type="GO" id="GO:0031177">
    <property type="term" value="F:phosphopantetheine binding"/>
    <property type="evidence" value="ECO:0007669"/>
    <property type="project" value="InterPro"/>
</dbReference>
<dbReference type="GO" id="GO:0003824">
    <property type="term" value="F:catalytic activity"/>
    <property type="evidence" value="ECO:0007669"/>
    <property type="project" value="InterPro"/>
</dbReference>
<dbReference type="UniPathway" id="UPA00011"/>
<gene>
    <name evidence="6" type="ORF">F6W96_04905</name>
</gene>
<dbReference type="Gene3D" id="3.30.559.10">
    <property type="entry name" value="Chloramphenicol acetyltransferase-like domain"/>
    <property type="match status" value="2"/>
</dbReference>
<feature type="region of interest" description="Disordered" evidence="4">
    <location>
        <begin position="458"/>
        <end position="485"/>
    </location>
</feature>
<accession>A0A6G9YX05</accession>